<feature type="transmembrane region" description="Helical" evidence="7">
    <location>
        <begin position="7"/>
        <end position="30"/>
    </location>
</feature>
<comment type="similarity">
    <text evidence="2">Belongs to the CcmC/CycZ/HelC family.</text>
</comment>
<dbReference type="PANTHER" id="PTHR30071">
    <property type="entry name" value="HEME EXPORTER PROTEIN C"/>
    <property type="match status" value="1"/>
</dbReference>
<dbReference type="GO" id="GO:0015232">
    <property type="term" value="F:heme transmembrane transporter activity"/>
    <property type="evidence" value="ECO:0007669"/>
    <property type="project" value="InterPro"/>
</dbReference>
<dbReference type="AlphaFoldDB" id="A0A381QQ70"/>
<dbReference type="GO" id="GO:0017004">
    <property type="term" value="P:cytochrome complex assembly"/>
    <property type="evidence" value="ECO:0007669"/>
    <property type="project" value="UniProtKB-KW"/>
</dbReference>
<organism evidence="9">
    <name type="scientific">marine metagenome</name>
    <dbReference type="NCBI Taxonomy" id="408172"/>
    <lineage>
        <taxon>unclassified sequences</taxon>
        <taxon>metagenomes</taxon>
        <taxon>ecological metagenomes</taxon>
    </lineage>
</organism>
<dbReference type="InterPro" id="IPR045062">
    <property type="entry name" value="Cyt_c_biogenesis_CcsA/CcmC"/>
</dbReference>
<dbReference type="PANTHER" id="PTHR30071:SF1">
    <property type="entry name" value="CYTOCHROME B_B6 PROTEIN-RELATED"/>
    <property type="match status" value="1"/>
</dbReference>
<feature type="domain" description="Cytochrome c assembly protein" evidence="8">
    <location>
        <begin position="24"/>
        <end position="155"/>
    </location>
</feature>
<evidence type="ECO:0000256" key="4">
    <source>
        <dbReference type="ARBA" id="ARBA00022748"/>
    </source>
</evidence>
<evidence type="ECO:0000256" key="1">
    <source>
        <dbReference type="ARBA" id="ARBA00004141"/>
    </source>
</evidence>
<dbReference type="GO" id="GO:0020037">
    <property type="term" value="F:heme binding"/>
    <property type="evidence" value="ECO:0007669"/>
    <property type="project" value="InterPro"/>
</dbReference>
<keyword evidence="5 7" id="KW-1133">Transmembrane helix</keyword>
<protein>
    <recommendedName>
        <fullName evidence="8">Cytochrome c assembly protein domain-containing protein</fullName>
    </recommendedName>
</protein>
<dbReference type="EMBL" id="UINC01001471">
    <property type="protein sequence ID" value="SUZ81495.1"/>
    <property type="molecule type" value="Genomic_DNA"/>
</dbReference>
<dbReference type="PRINTS" id="PR01386">
    <property type="entry name" value="CCMCBIOGNSIS"/>
</dbReference>
<evidence type="ECO:0000256" key="7">
    <source>
        <dbReference type="SAM" id="Phobius"/>
    </source>
</evidence>
<keyword evidence="3 7" id="KW-0812">Transmembrane</keyword>
<evidence type="ECO:0000259" key="8">
    <source>
        <dbReference type="Pfam" id="PF01578"/>
    </source>
</evidence>
<gene>
    <name evidence="9" type="ORF">METZ01_LOCUS34349</name>
</gene>
<dbReference type="InterPro" id="IPR002541">
    <property type="entry name" value="Cyt_c_assembly"/>
</dbReference>
<feature type="transmembrane region" description="Helical" evidence="7">
    <location>
        <begin position="36"/>
        <end position="56"/>
    </location>
</feature>
<feature type="transmembrane region" description="Helical" evidence="7">
    <location>
        <begin position="185"/>
        <end position="204"/>
    </location>
</feature>
<feature type="transmembrane region" description="Helical" evidence="7">
    <location>
        <begin position="76"/>
        <end position="97"/>
    </location>
</feature>
<evidence type="ECO:0000256" key="6">
    <source>
        <dbReference type="ARBA" id="ARBA00023136"/>
    </source>
</evidence>
<keyword evidence="4" id="KW-0201">Cytochrome c-type biogenesis</keyword>
<evidence type="ECO:0000256" key="5">
    <source>
        <dbReference type="ARBA" id="ARBA00022989"/>
    </source>
</evidence>
<reference evidence="9" key="1">
    <citation type="submission" date="2018-05" db="EMBL/GenBank/DDBJ databases">
        <authorList>
            <person name="Lanie J.A."/>
            <person name="Ng W.-L."/>
            <person name="Kazmierczak K.M."/>
            <person name="Andrzejewski T.M."/>
            <person name="Davidsen T.M."/>
            <person name="Wayne K.J."/>
            <person name="Tettelin H."/>
            <person name="Glass J.I."/>
            <person name="Rusch D."/>
            <person name="Podicherti R."/>
            <person name="Tsui H.-C.T."/>
            <person name="Winkler M.E."/>
        </authorList>
    </citation>
    <scope>NUCLEOTIDE SEQUENCE</scope>
</reference>
<evidence type="ECO:0000313" key="9">
    <source>
        <dbReference type="EMBL" id="SUZ81495.1"/>
    </source>
</evidence>
<comment type="subcellular location">
    <subcellularLocation>
        <location evidence="1">Membrane</location>
        <topology evidence="1">Multi-pass membrane protein</topology>
    </subcellularLocation>
</comment>
<sequence length="213" mass="24462">MKWIKIICVFLLVYVTIAGFLFDVPALPILNEAIRVLFFHVPMWFTMIFLLFISAINSYYYISKGRINYDIKSNEYANVGVFFGILGIISGMLWAKFTWGTYWTNDPKLNGSALGLLIYFSYFVLRGSVKDELKKAKISSVYNIFAFAMLIPLIFILPRMTDSLHPGNGGNPGFNVYDMNSQLRVVFYPSVIGFILLGIWITNIRVRIKFLNK</sequence>
<dbReference type="Pfam" id="PF01578">
    <property type="entry name" value="Cytochrom_C_asm"/>
    <property type="match status" value="1"/>
</dbReference>
<proteinExistence type="inferred from homology"/>
<dbReference type="GO" id="GO:0005886">
    <property type="term" value="C:plasma membrane"/>
    <property type="evidence" value="ECO:0007669"/>
    <property type="project" value="TreeGrafter"/>
</dbReference>
<feature type="transmembrane region" description="Helical" evidence="7">
    <location>
        <begin position="109"/>
        <end position="129"/>
    </location>
</feature>
<dbReference type="InterPro" id="IPR003557">
    <property type="entry name" value="Cyt_c_biogenesis_CcmC"/>
</dbReference>
<keyword evidence="6 7" id="KW-0472">Membrane</keyword>
<evidence type="ECO:0000256" key="3">
    <source>
        <dbReference type="ARBA" id="ARBA00022692"/>
    </source>
</evidence>
<accession>A0A381QQ70</accession>
<evidence type="ECO:0000256" key="2">
    <source>
        <dbReference type="ARBA" id="ARBA00005840"/>
    </source>
</evidence>
<name>A0A381QQ70_9ZZZZ</name>
<feature type="transmembrane region" description="Helical" evidence="7">
    <location>
        <begin position="141"/>
        <end position="158"/>
    </location>
</feature>